<comment type="caution">
    <text evidence="3">The sequence shown here is derived from an EMBL/GenBank/DDBJ whole genome shotgun (WGS) entry which is preliminary data.</text>
</comment>
<feature type="transmembrane region" description="Helical" evidence="1">
    <location>
        <begin position="50"/>
        <end position="67"/>
    </location>
</feature>
<feature type="domain" description="Heparan-alpha-glucosaminide N-acetyltransferase catalytic" evidence="2">
    <location>
        <begin position="6"/>
        <end position="151"/>
    </location>
</feature>
<feature type="transmembrane region" description="Helical" evidence="1">
    <location>
        <begin position="296"/>
        <end position="316"/>
    </location>
</feature>
<feature type="transmembrane region" description="Helical" evidence="1">
    <location>
        <begin position="195"/>
        <end position="212"/>
    </location>
</feature>
<name>A0ABS9RG62_9FLAO</name>
<dbReference type="Pfam" id="PF07786">
    <property type="entry name" value="HGSNAT_cat"/>
    <property type="match status" value="1"/>
</dbReference>
<feature type="transmembrane region" description="Helical" evidence="1">
    <location>
        <begin position="87"/>
        <end position="104"/>
    </location>
</feature>
<keyword evidence="1" id="KW-1133">Transmembrane helix</keyword>
<reference evidence="3" key="1">
    <citation type="submission" date="2022-02" db="EMBL/GenBank/DDBJ databases">
        <title>Aestuariibaculum sp., a marine bacterium isolated from sediment in Guangxi.</title>
        <authorList>
            <person name="Ying J."/>
        </authorList>
    </citation>
    <scope>NUCLEOTIDE SEQUENCE</scope>
    <source>
        <strain evidence="3">L182</strain>
    </source>
</reference>
<feature type="transmembrane region" description="Helical" evidence="1">
    <location>
        <begin position="110"/>
        <end position="131"/>
    </location>
</feature>
<sequence length="365" mass="41225">MSASQRIQSVDLLRGVTIVAMILVNNPGTWSSVYAPLLHAEWHGLTPTDLVFPFFLFIVGISIYYAYKNKKGNIQTYKKIGIRSLKLIALGLFLRAFMPTFPFIQSWESFRFMGVLQRIGIVFFITAVLYLNYNWKVLLGIALGILLSYWLLLGFVPLPNGMAPSFDKVANNWSMYIDSIVLGGHMWKPDYDPEGILGTVSAIATCLLGVLIGKVLDKPIERKASILVAIGLLFLVVGYVFSLWFPINKALWSSSFVLVTAGYATVILAIIYYIVDVKHWHFGRVFKKVGMNAITIYFLSGFIAKSFYLIPVGEHSNIHSWLYSTFFQYDFLEAKLASLCYALVVVLFYLALGNYLYKKGIFIKV</sequence>
<dbReference type="RefSeq" id="WP_240572259.1">
    <property type="nucleotide sequence ID" value="NZ_CP136709.1"/>
</dbReference>
<feature type="transmembrane region" description="Helical" evidence="1">
    <location>
        <begin position="224"/>
        <end position="245"/>
    </location>
</feature>
<proteinExistence type="predicted"/>
<protein>
    <submittedName>
        <fullName evidence="3">Heparan-alpha-glucosaminide N-acetyltransferase domain-containing protein</fullName>
    </submittedName>
</protein>
<accession>A0ABS9RG62</accession>
<feature type="transmembrane region" description="Helical" evidence="1">
    <location>
        <begin position="251"/>
        <end position="275"/>
    </location>
</feature>
<dbReference type="Proteomes" id="UP001156141">
    <property type="component" value="Unassembled WGS sequence"/>
</dbReference>
<evidence type="ECO:0000256" key="1">
    <source>
        <dbReference type="SAM" id="Phobius"/>
    </source>
</evidence>
<feature type="transmembrane region" description="Helical" evidence="1">
    <location>
        <begin position="12"/>
        <end position="30"/>
    </location>
</feature>
<keyword evidence="1" id="KW-0472">Membrane</keyword>
<evidence type="ECO:0000313" key="3">
    <source>
        <dbReference type="EMBL" id="MCH4551942.1"/>
    </source>
</evidence>
<organism evidence="3 4">
    <name type="scientific">Aestuariibaculum lutulentum</name>
    <dbReference type="NCBI Taxonomy" id="2920935"/>
    <lineage>
        <taxon>Bacteria</taxon>
        <taxon>Pseudomonadati</taxon>
        <taxon>Bacteroidota</taxon>
        <taxon>Flavobacteriia</taxon>
        <taxon>Flavobacteriales</taxon>
        <taxon>Flavobacteriaceae</taxon>
    </lineage>
</organism>
<dbReference type="InterPro" id="IPR012429">
    <property type="entry name" value="HGSNAT_cat"/>
</dbReference>
<feature type="transmembrane region" description="Helical" evidence="1">
    <location>
        <begin position="138"/>
        <end position="158"/>
    </location>
</feature>
<feature type="transmembrane region" description="Helical" evidence="1">
    <location>
        <begin position="336"/>
        <end position="357"/>
    </location>
</feature>
<dbReference type="EMBL" id="JAKVQD010000001">
    <property type="protein sequence ID" value="MCH4551942.1"/>
    <property type="molecule type" value="Genomic_DNA"/>
</dbReference>
<evidence type="ECO:0000259" key="2">
    <source>
        <dbReference type="Pfam" id="PF07786"/>
    </source>
</evidence>
<dbReference type="PANTHER" id="PTHR31061:SF24">
    <property type="entry name" value="LD22376P"/>
    <property type="match status" value="1"/>
</dbReference>
<gene>
    <name evidence="3" type="ORF">MKW35_04865</name>
</gene>
<keyword evidence="4" id="KW-1185">Reference proteome</keyword>
<dbReference type="PANTHER" id="PTHR31061">
    <property type="entry name" value="LD22376P"/>
    <property type="match status" value="1"/>
</dbReference>
<keyword evidence="1" id="KW-0812">Transmembrane</keyword>
<evidence type="ECO:0000313" key="4">
    <source>
        <dbReference type="Proteomes" id="UP001156141"/>
    </source>
</evidence>